<feature type="region of interest" description="Disordered" evidence="13">
    <location>
        <begin position="111"/>
        <end position="135"/>
    </location>
</feature>
<dbReference type="GO" id="GO:0016036">
    <property type="term" value="P:cellular response to phosphate starvation"/>
    <property type="evidence" value="ECO:0007669"/>
    <property type="project" value="TreeGrafter"/>
</dbReference>
<dbReference type="SMART" id="SM00387">
    <property type="entry name" value="HATPase_c"/>
    <property type="match status" value="1"/>
</dbReference>
<dbReference type="RefSeq" id="WP_087440946.1">
    <property type="nucleotide sequence ID" value="NZ_CABMNB010000012.1"/>
</dbReference>
<feature type="coiled-coil region" evidence="12">
    <location>
        <begin position="240"/>
        <end position="271"/>
    </location>
</feature>
<dbReference type="CDD" id="cd06225">
    <property type="entry name" value="HAMP"/>
    <property type="match status" value="1"/>
</dbReference>
<accession>A0AAP9DS37</accession>
<dbReference type="InterPro" id="IPR005467">
    <property type="entry name" value="His_kinase_dom"/>
</dbReference>
<evidence type="ECO:0000256" key="6">
    <source>
        <dbReference type="ARBA" id="ARBA00022679"/>
    </source>
</evidence>
<dbReference type="SMART" id="SM00304">
    <property type="entry name" value="HAMP"/>
    <property type="match status" value="1"/>
</dbReference>
<evidence type="ECO:0000256" key="12">
    <source>
        <dbReference type="SAM" id="Coils"/>
    </source>
</evidence>
<evidence type="ECO:0000313" key="19">
    <source>
        <dbReference type="Proteomes" id="UP000315377"/>
    </source>
</evidence>
<evidence type="ECO:0000256" key="8">
    <source>
        <dbReference type="ARBA" id="ARBA00022777"/>
    </source>
</evidence>
<comment type="catalytic activity">
    <reaction evidence="1">
        <text>ATP + protein L-histidine = ADP + protein N-phospho-L-histidine.</text>
        <dbReference type="EC" id="2.7.13.3"/>
    </reaction>
</comment>
<feature type="domain" description="Histidine kinase" evidence="15">
    <location>
        <begin position="277"/>
        <end position="490"/>
    </location>
</feature>
<dbReference type="AlphaFoldDB" id="A0AAP9DS37"/>
<dbReference type="Pfam" id="PF02518">
    <property type="entry name" value="HATPase_c"/>
    <property type="match status" value="1"/>
</dbReference>
<keyword evidence="20" id="KW-1185">Reference proteome</keyword>
<sequence length="490" mass="55114">MRKQGIAFKIFGITSALLIISALILYLTLFFLLPNYYYKYKEANVSSKVQSLIESLYAVNAEEAADLLLQFEFANNVRVVLHDPAGEVAYPGSPGSMDPAYLDELMRGPKPPGADPFRPDGPFRPGGHGSKDGGGTNFISLEETVRFADQAGDYKLSVYSPVQPIDEASQVILMFLPYMSIVILGIAMIGAAIYSKLLSKPLIHLNQVASKMAQLDFTLPSTIRSKDELGELSSNLNILAGNLQTSMSELKQANEKLRDDIQKEREQEQKRREFVATISHELKTPITAVSGQLEGMLHQIGSYKDRDKYLQQSYEIMKEMEKLVHEILNISELESFDFKPRIGKVHLSALIQRSLDQFLYFRDIKQLEFDIDIEPNLYIQADEKLISRAVANLLSNAVKYSGDGQTVGVSLRRSGRDGLLLSILNTGAHIELSQLERIFEPFYRVEKSRNRKTGGSGLGLYIVQKILDMHGLRYHIRNVPEGVRFDIHFM</sequence>
<keyword evidence="6" id="KW-0808">Transferase</keyword>
<dbReference type="SUPFAM" id="SSF55874">
    <property type="entry name" value="ATPase domain of HSP90 chaperone/DNA topoisomerase II/histidine kinase"/>
    <property type="match status" value="1"/>
</dbReference>
<dbReference type="InterPro" id="IPR003661">
    <property type="entry name" value="HisK_dim/P_dom"/>
</dbReference>
<evidence type="ECO:0000256" key="4">
    <source>
        <dbReference type="ARBA" id="ARBA00022475"/>
    </source>
</evidence>
<evidence type="ECO:0000313" key="18">
    <source>
        <dbReference type="EMBL" id="QDM42664.1"/>
    </source>
</evidence>
<dbReference type="InterPro" id="IPR050351">
    <property type="entry name" value="BphY/WalK/GraS-like"/>
</dbReference>
<evidence type="ECO:0000256" key="3">
    <source>
        <dbReference type="ARBA" id="ARBA00012438"/>
    </source>
</evidence>
<dbReference type="PANTHER" id="PTHR45453">
    <property type="entry name" value="PHOSPHATE REGULON SENSOR PROTEIN PHOR"/>
    <property type="match status" value="1"/>
</dbReference>
<dbReference type="Proteomes" id="UP000315377">
    <property type="component" value="Chromosome"/>
</dbReference>
<name>A0AAP9DS37_PANTH</name>
<dbReference type="PRINTS" id="PR00344">
    <property type="entry name" value="BCTRLSENSOR"/>
</dbReference>
<keyword evidence="4" id="KW-1003">Cell membrane</keyword>
<feature type="domain" description="HAMP" evidence="16">
    <location>
        <begin position="196"/>
        <end position="248"/>
    </location>
</feature>
<dbReference type="Proteomes" id="UP001209276">
    <property type="component" value="Unassembled WGS sequence"/>
</dbReference>
<dbReference type="GO" id="GO:0005886">
    <property type="term" value="C:plasma membrane"/>
    <property type="evidence" value="ECO:0007669"/>
    <property type="project" value="UniProtKB-SubCell"/>
</dbReference>
<feature type="transmembrane region" description="Helical" evidence="14">
    <location>
        <begin position="171"/>
        <end position="194"/>
    </location>
</feature>
<reference evidence="17 20" key="2">
    <citation type="submission" date="2022-05" db="EMBL/GenBank/DDBJ databases">
        <title>Genome Sequencing of Bee-Associated Microbes.</title>
        <authorList>
            <person name="Dunlap C."/>
        </authorList>
    </citation>
    <scope>NUCLEOTIDE SEQUENCE [LARGE SCALE GENOMIC DNA]</scope>
    <source>
        <strain evidence="17 20">NRRL B-14613</strain>
    </source>
</reference>
<evidence type="ECO:0000256" key="2">
    <source>
        <dbReference type="ARBA" id="ARBA00004651"/>
    </source>
</evidence>
<dbReference type="Pfam" id="PF00672">
    <property type="entry name" value="HAMP"/>
    <property type="match status" value="1"/>
</dbReference>
<keyword evidence="9" id="KW-0067">ATP-binding</keyword>
<feature type="compositionally biased region" description="Gly residues" evidence="13">
    <location>
        <begin position="124"/>
        <end position="135"/>
    </location>
</feature>
<dbReference type="EMBL" id="CP041405">
    <property type="protein sequence ID" value="QDM42664.1"/>
    <property type="molecule type" value="Genomic_DNA"/>
</dbReference>
<dbReference type="SMART" id="SM00388">
    <property type="entry name" value="HisKA"/>
    <property type="match status" value="1"/>
</dbReference>
<dbReference type="Gene3D" id="6.10.340.10">
    <property type="match status" value="1"/>
</dbReference>
<dbReference type="InterPro" id="IPR036097">
    <property type="entry name" value="HisK_dim/P_sf"/>
</dbReference>
<dbReference type="GO" id="GO:0005524">
    <property type="term" value="F:ATP binding"/>
    <property type="evidence" value="ECO:0007669"/>
    <property type="project" value="UniProtKB-KW"/>
</dbReference>
<dbReference type="InterPro" id="IPR003660">
    <property type="entry name" value="HAMP_dom"/>
</dbReference>
<proteinExistence type="predicted"/>
<dbReference type="CDD" id="cd00082">
    <property type="entry name" value="HisKA"/>
    <property type="match status" value="1"/>
</dbReference>
<feature type="transmembrane region" description="Helical" evidence="14">
    <location>
        <begin position="6"/>
        <end position="33"/>
    </location>
</feature>
<dbReference type="EMBL" id="JAMDMM010000062">
    <property type="protein sequence ID" value="MCY9610662.1"/>
    <property type="molecule type" value="Genomic_DNA"/>
</dbReference>
<dbReference type="InterPro" id="IPR036890">
    <property type="entry name" value="HATPase_C_sf"/>
</dbReference>
<comment type="subcellular location">
    <subcellularLocation>
        <location evidence="2">Cell membrane</location>
        <topology evidence="2">Multi-pass membrane protein</topology>
    </subcellularLocation>
</comment>
<reference evidence="18 19" key="1">
    <citation type="submission" date="2019-07" db="EMBL/GenBank/DDBJ databases">
        <title>Paenibacillus thiaminolyticus NRRL B-4156.</title>
        <authorList>
            <person name="Hehnly C."/>
            <person name="Zhang L."/>
        </authorList>
    </citation>
    <scope>NUCLEOTIDE SEQUENCE [LARGE SCALE GENOMIC DNA]</scope>
    <source>
        <strain evidence="18 19">NRRL B-4156</strain>
    </source>
</reference>
<dbReference type="PROSITE" id="PS50885">
    <property type="entry name" value="HAMP"/>
    <property type="match status" value="1"/>
</dbReference>
<dbReference type="SUPFAM" id="SSF158472">
    <property type="entry name" value="HAMP domain-like"/>
    <property type="match status" value="1"/>
</dbReference>
<dbReference type="Gene3D" id="3.30.565.10">
    <property type="entry name" value="Histidine kinase-like ATPase, C-terminal domain"/>
    <property type="match status" value="1"/>
</dbReference>
<evidence type="ECO:0000313" key="17">
    <source>
        <dbReference type="EMBL" id="MCY9610662.1"/>
    </source>
</evidence>
<evidence type="ECO:0000256" key="13">
    <source>
        <dbReference type="SAM" id="MobiDB-lite"/>
    </source>
</evidence>
<dbReference type="PANTHER" id="PTHR45453:SF3">
    <property type="entry name" value="HISTIDINE KINASE"/>
    <property type="match status" value="1"/>
</dbReference>
<keyword evidence="10" id="KW-0902">Two-component regulatory system</keyword>
<keyword evidence="11 14" id="KW-0472">Membrane</keyword>
<protein>
    <recommendedName>
        <fullName evidence="3">histidine kinase</fullName>
        <ecNumber evidence="3">2.7.13.3</ecNumber>
    </recommendedName>
</protein>
<gene>
    <name evidence="18" type="ORF">FLT43_03465</name>
    <name evidence="17" type="ORF">M5W83_26285</name>
</gene>
<evidence type="ECO:0000259" key="15">
    <source>
        <dbReference type="PROSITE" id="PS50109"/>
    </source>
</evidence>
<dbReference type="CDD" id="cd00075">
    <property type="entry name" value="HATPase"/>
    <property type="match status" value="1"/>
</dbReference>
<keyword evidence="14" id="KW-0812">Transmembrane</keyword>
<keyword evidence="8 17" id="KW-0418">Kinase</keyword>
<dbReference type="Pfam" id="PF00512">
    <property type="entry name" value="HisKA"/>
    <property type="match status" value="1"/>
</dbReference>
<evidence type="ECO:0000259" key="16">
    <source>
        <dbReference type="PROSITE" id="PS50885"/>
    </source>
</evidence>
<organism evidence="18 19">
    <name type="scientific">Paenibacillus thiaminolyticus</name>
    <name type="common">Bacillus thiaminolyticus</name>
    <dbReference type="NCBI Taxonomy" id="49283"/>
    <lineage>
        <taxon>Bacteria</taxon>
        <taxon>Bacillati</taxon>
        <taxon>Bacillota</taxon>
        <taxon>Bacilli</taxon>
        <taxon>Bacillales</taxon>
        <taxon>Paenibacillaceae</taxon>
        <taxon>Paenibacillus</taxon>
    </lineage>
</organism>
<evidence type="ECO:0000256" key="1">
    <source>
        <dbReference type="ARBA" id="ARBA00000085"/>
    </source>
</evidence>
<dbReference type="GO" id="GO:0000155">
    <property type="term" value="F:phosphorelay sensor kinase activity"/>
    <property type="evidence" value="ECO:0007669"/>
    <property type="project" value="InterPro"/>
</dbReference>
<evidence type="ECO:0000256" key="10">
    <source>
        <dbReference type="ARBA" id="ARBA00023012"/>
    </source>
</evidence>
<evidence type="ECO:0000256" key="7">
    <source>
        <dbReference type="ARBA" id="ARBA00022741"/>
    </source>
</evidence>
<dbReference type="GO" id="GO:0004721">
    <property type="term" value="F:phosphoprotein phosphatase activity"/>
    <property type="evidence" value="ECO:0007669"/>
    <property type="project" value="TreeGrafter"/>
</dbReference>
<dbReference type="InterPro" id="IPR003594">
    <property type="entry name" value="HATPase_dom"/>
</dbReference>
<keyword evidence="12" id="KW-0175">Coiled coil</keyword>
<dbReference type="EC" id="2.7.13.3" evidence="3"/>
<evidence type="ECO:0000256" key="11">
    <source>
        <dbReference type="ARBA" id="ARBA00023136"/>
    </source>
</evidence>
<evidence type="ECO:0000256" key="5">
    <source>
        <dbReference type="ARBA" id="ARBA00022553"/>
    </source>
</evidence>
<dbReference type="PROSITE" id="PS50109">
    <property type="entry name" value="HIS_KIN"/>
    <property type="match status" value="1"/>
</dbReference>
<dbReference type="InterPro" id="IPR004358">
    <property type="entry name" value="Sig_transdc_His_kin-like_C"/>
</dbReference>
<evidence type="ECO:0000313" key="20">
    <source>
        <dbReference type="Proteomes" id="UP001209276"/>
    </source>
</evidence>
<evidence type="ECO:0000256" key="9">
    <source>
        <dbReference type="ARBA" id="ARBA00022840"/>
    </source>
</evidence>
<dbReference type="SUPFAM" id="SSF47384">
    <property type="entry name" value="Homodimeric domain of signal transducing histidine kinase"/>
    <property type="match status" value="1"/>
</dbReference>
<dbReference type="Gene3D" id="1.10.287.130">
    <property type="match status" value="1"/>
</dbReference>
<keyword evidence="5" id="KW-0597">Phosphoprotein</keyword>
<evidence type="ECO:0000256" key="14">
    <source>
        <dbReference type="SAM" id="Phobius"/>
    </source>
</evidence>
<dbReference type="GeneID" id="76995037"/>
<keyword evidence="7" id="KW-0547">Nucleotide-binding</keyword>
<keyword evidence="14" id="KW-1133">Transmembrane helix</keyword>